<accession>A0A507CQ47</accession>
<keyword evidence="2" id="KW-0812">Transmembrane</keyword>
<dbReference type="AlphaFoldDB" id="A0A507CQ47"/>
<feature type="transmembrane region" description="Helical" evidence="2">
    <location>
        <begin position="487"/>
        <end position="509"/>
    </location>
</feature>
<dbReference type="EMBL" id="QEAN01000280">
    <property type="protein sequence ID" value="TPX41210.1"/>
    <property type="molecule type" value="Genomic_DNA"/>
</dbReference>
<feature type="transmembrane region" description="Helical" evidence="2">
    <location>
        <begin position="529"/>
        <end position="551"/>
    </location>
</feature>
<feature type="compositionally biased region" description="Polar residues" evidence="1">
    <location>
        <begin position="126"/>
        <end position="135"/>
    </location>
</feature>
<feature type="compositionally biased region" description="Low complexity" evidence="1">
    <location>
        <begin position="55"/>
        <end position="64"/>
    </location>
</feature>
<organism evidence="3 4">
    <name type="scientific">Synchytrium endobioticum</name>
    <dbReference type="NCBI Taxonomy" id="286115"/>
    <lineage>
        <taxon>Eukaryota</taxon>
        <taxon>Fungi</taxon>
        <taxon>Fungi incertae sedis</taxon>
        <taxon>Chytridiomycota</taxon>
        <taxon>Chytridiomycota incertae sedis</taxon>
        <taxon>Chytridiomycetes</taxon>
        <taxon>Synchytriales</taxon>
        <taxon>Synchytriaceae</taxon>
        <taxon>Synchytrium</taxon>
    </lineage>
</organism>
<keyword evidence="2" id="KW-0472">Membrane</keyword>
<proteinExistence type="predicted"/>
<evidence type="ECO:0000256" key="2">
    <source>
        <dbReference type="SAM" id="Phobius"/>
    </source>
</evidence>
<feature type="transmembrane region" description="Helical" evidence="2">
    <location>
        <begin position="363"/>
        <end position="384"/>
    </location>
</feature>
<evidence type="ECO:0000313" key="4">
    <source>
        <dbReference type="Proteomes" id="UP000317494"/>
    </source>
</evidence>
<feature type="compositionally biased region" description="Low complexity" evidence="1">
    <location>
        <begin position="136"/>
        <end position="157"/>
    </location>
</feature>
<evidence type="ECO:0000313" key="3">
    <source>
        <dbReference type="EMBL" id="TPX41210.1"/>
    </source>
</evidence>
<gene>
    <name evidence="3" type="ORF">SeMB42_g05670</name>
</gene>
<reference evidence="3 4" key="1">
    <citation type="journal article" date="2019" name="Sci. Rep.">
        <title>Comparative genomics of chytrid fungi reveal insights into the obligate biotrophic and pathogenic lifestyle of Synchytrium endobioticum.</title>
        <authorList>
            <person name="van de Vossenberg B.T.L.H."/>
            <person name="Warris S."/>
            <person name="Nguyen H.D.T."/>
            <person name="van Gent-Pelzer M.P.E."/>
            <person name="Joly D.L."/>
            <person name="van de Geest H.C."/>
            <person name="Bonants P.J.M."/>
            <person name="Smith D.S."/>
            <person name="Levesque C.A."/>
            <person name="van der Lee T.A.J."/>
        </authorList>
    </citation>
    <scope>NUCLEOTIDE SEQUENCE [LARGE SCALE GENOMIC DNA]</scope>
    <source>
        <strain evidence="3 4">MB42</strain>
    </source>
</reference>
<protein>
    <submittedName>
        <fullName evidence="3">Uncharacterized protein</fullName>
    </submittedName>
</protein>
<feature type="compositionally biased region" description="Polar residues" evidence="1">
    <location>
        <begin position="20"/>
        <end position="29"/>
    </location>
</feature>
<keyword evidence="4" id="KW-1185">Reference proteome</keyword>
<feature type="region of interest" description="Disordered" evidence="1">
    <location>
        <begin position="55"/>
        <end position="199"/>
    </location>
</feature>
<dbReference type="VEuPathDB" id="FungiDB:SeMB42_g05670"/>
<keyword evidence="2" id="KW-1133">Transmembrane helix</keyword>
<feature type="transmembrane region" description="Helical" evidence="2">
    <location>
        <begin position="461"/>
        <end position="480"/>
    </location>
</feature>
<feature type="compositionally biased region" description="Basic residues" evidence="1">
    <location>
        <begin position="9"/>
        <end position="19"/>
    </location>
</feature>
<feature type="compositionally biased region" description="Polar residues" evidence="1">
    <location>
        <begin position="158"/>
        <end position="171"/>
    </location>
</feature>
<sequence length="735" mass="80701">MSLDLPRNLHNKLSRKRTRLVSSTMSTRGASTSPLMAHLIADSYTSCDNYASSFPSSSSVASASQPGATGHAATDAQLGFSSTPQRLSGARSSPSPPSPQLYIHRYQPSAPPELEHASSFAPHTAPSYSSAQARHSLSTSSSVPSFSAPSARPSTTAEPLSTSTTMSNISPTDGRRNRRPSSPQLTLHPKRMVSTPHQSFRTKPSLIGTLLRSSASVSVKAAPALNPADTQPFSSITPAFASSPLPQNHVAPSPPVYTPKTHLSIRAPPRLNPKTTEMTLEIYPDIVGSNRNSRTSKHLKIHVLDSERTGAFLEEMVNPQKLRGKLVMNTSHGCITWSDEDLPWPKFFRWCCIIAYDFFDTTFAGYFLINMFTATCISALFDAVGKPDFYRICGTLLSVAFGMGVLQLCYLFGKAFWGFYWNKMPLLKSLRAIGGVQARLYYSERLNHHHLSYVFPLIKQVATVICLWITTFATGTGAVWEIALKTLMSVIGICFPASHILAILSFKYIARAQTGFSTWRSFQLVKWSYFVLILFSFMSPFYAGFGGATIFTKDKMLTLDRWADISFPNGTAYMTIVDYTRISLNWIYNGTNPTVPDAFPGAYPPSPDPTTTLVCSGFYSSYSATKGLNTSERIALPAPPEKCPETGRCGYGAGALVSANGTRLPYTFSVYNSHLYWSDSSPAIPWSTKEPTSLSYLHNVQVNSTSNARINSYFAKDNNGYAGNMYSAWLYFPTL</sequence>
<dbReference type="Proteomes" id="UP000317494">
    <property type="component" value="Unassembled WGS sequence"/>
</dbReference>
<evidence type="ECO:0000256" key="1">
    <source>
        <dbReference type="SAM" id="MobiDB-lite"/>
    </source>
</evidence>
<feature type="region of interest" description="Disordered" evidence="1">
    <location>
        <begin position="1"/>
        <end position="29"/>
    </location>
</feature>
<name>A0A507CQ47_9FUNG</name>
<feature type="transmembrane region" description="Helical" evidence="2">
    <location>
        <begin position="396"/>
        <end position="420"/>
    </location>
</feature>
<comment type="caution">
    <text evidence="3">The sequence shown here is derived from an EMBL/GenBank/DDBJ whole genome shotgun (WGS) entry which is preliminary data.</text>
</comment>